<dbReference type="SUPFAM" id="SSF52833">
    <property type="entry name" value="Thioredoxin-like"/>
    <property type="match status" value="1"/>
</dbReference>
<dbReference type="PANTHER" id="PTHR12151:SF25">
    <property type="entry name" value="LINALOOL DEHYDRATASE_ISOMERASE DOMAIN-CONTAINING PROTEIN"/>
    <property type="match status" value="1"/>
</dbReference>
<dbReference type="PROSITE" id="PS51257">
    <property type="entry name" value="PROKAR_LIPOPROTEIN"/>
    <property type="match status" value="1"/>
</dbReference>
<keyword evidence="2" id="KW-0186">Copper</keyword>
<dbReference type="InterPro" id="IPR003782">
    <property type="entry name" value="SCO1/SenC"/>
</dbReference>
<proteinExistence type="inferred from homology"/>
<dbReference type="CDD" id="cd02968">
    <property type="entry name" value="SCO"/>
    <property type="match status" value="1"/>
</dbReference>
<dbReference type="Gene3D" id="3.40.30.10">
    <property type="entry name" value="Glutaredoxin"/>
    <property type="match status" value="1"/>
</dbReference>
<comment type="similarity">
    <text evidence="1">Belongs to the SCO1/2 family.</text>
</comment>
<protein>
    <recommendedName>
        <fullName evidence="3">Thioredoxin domain-containing protein</fullName>
    </recommendedName>
</protein>
<name>A0ABM9EM78_9BACI</name>
<feature type="domain" description="Thioredoxin" evidence="3">
    <location>
        <begin position="130"/>
        <end position="294"/>
    </location>
</feature>
<gene>
    <name evidence="4" type="ORF">BACCIP111895_00328</name>
</gene>
<evidence type="ECO:0000256" key="2">
    <source>
        <dbReference type="ARBA" id="ARBA00023008"/>
    </source>
</evidence>
<dbReference type="RefSeq" id="WP_248733529.1">
    <property type="nucleotide sequence ID" value="NZ_CALBWS010000001.1"/>
</dbReference>
<dbReference type="InterPro" id="IPR032693">
    <property type="entry name" value="YtkA-like_dom"/>
</dbReference>
<evidence type="ECO:0000256" key="1">
    <source>
        <dbReference type="ARBA" id="ARBA00010996"/>
    </source>
</evidence>
<keyword evidence="5" id="KW-1185">Reference proteome</keyword>
<dbReference type="Proteomes" id="UP000838308">
    <property type="component" value="Unassembled WGS sequence"/>
</dbReference>
<dbReference type="InterPro" id="IPR013766">
    <property type="entry name" value="Thioredoxin_domain"/>
</dbReference>
<dbReference type="Pfam" id="PF02630">
    <property type="entry name" value="SCO1-SenC"/>
    <property type="match status" value="1"/>
</dbReference>
<dbReference type="PROSITE" id="PS51352">
    <property type="entry name" value="THIOREDOXIN_2"/>
    <property type="match status" value="1"/>
</dbReference>
<organism evidence="4 5">
    <name type="scientific">Neobacillus rhizosphaerae</name>
    <dbReference type="NCBI Taxonomy" id="2880965"/>
    <lineage>
        <taxon>Bacteria</taxon>
        <taxon>Bacillati</taxon>
        <taxon>Bacillota</taxon>
        <taxon>Bacilli</taxon>
        <taxon>Bacillales</taxon>
        <taxon>Bacillaceae</taxon>
        <taxon>Neobacillus</taxon>
    </lineage>
</organism>
<dbReference type="InterPro" id="IPR036249">
    <property type="entry name" value="Thioredoxin-like_sf"/>
</dbReference>
<sequence>MNRIAIFIMSILLVIIAGCGHSTNYNVKLSTPKTFTPGKTMAMQLKIVDKQGKPVKFAKLKVNLNMKNMDHGTIPVTVEEIGDGKYIGIVNLPMQGDWVANINVEHDGEKFEVEKEFTVEVKTAVNAHKVTTQTALPDFKLIDENGNTVTKQGLLGKTTVMTFTYLNCMDPNACPILLGNFNSLQQKIKTKGINSDHLLLVSVSLDPENDTPEVMKEHAQKMNFERSYLKMLTGDMSEIKKLTNTLGVHFEKKGEEVLHDNKTFIFDSSGNLTHEFTGSYIDQEELFQVVTGKE</sequence>
<evidence type="ECO:0000259" key="3">
    <source>
        <dbReference type="PROSITE" id="PS51352"/>
    </source>
</evidence>
<dbReference type="Pfam" id="PF13115">
    <property type="entry name" value="YtkA"/>
    <property type="match status" value="1"/>
</dbReference>
<dbReference type="PANTHER" id="PTHR12151">
    <property type="entry name" value="ELECTRON TRANSPORT PROTIN SCO1/SENC FAMILY MEMBER"/>
    <property type="match status" value="1"/>
</dbReference>
<evidence type="ECO:0000313" key="5">
    <source>
        <dbReference type="Proteomes" id="UP000838308"/>
    </source>
</evidence>
<comment type="caution">
    <text evidence="4">The sequence shown here is derived from an EMBL/GenBank/DDBJ whole genome shotgun (WGS) entry which is preliminary data.</text>
</comment>
<dbReference type="EMBL" id="CALBWS010000001">
    <property type="protein sequence ID" value="CAH2713193.1"/>
    <property type="molecule type" value="Genomic_DNA"/>
</dbReference>
<reference evidence="4" key="1">
    <citation type="submission" date="2022-04" db="EMBL/GenBank/DDBJ databases">
        <authorList>
            <person name="Criscuolo A."/>
        </authorList>
    </citation>
    <scope>NUCLEOTIDE SEQUENCE</scope>
    <source>
        <strain evidence="4">CIP111895</strain>
    </source>
</reference>
<evidence type="ECO:0000313" key="4">
    <source>
        <dbReference type="EMBL" id="CAH2713193.1"/>
    </source>
</evidence>
<accession>A0ABM9EM78</accession>